<evidence type="ECO:0000256" key="6">
    <source>
        <dbReference type="ARBA" id="ARBA00029734"/>
    </source>
</evidence>
<dbReference type="InterPro" id="IPR004788">
    <property type="entry name" value="Ribose5P_isomerase_type_A"/>
</dbReference>
<dbReference type="CDD" id="cd01398">
    <property type="entry name" value="RPI_A"/>
    <property type="match status" value="1"/>
</dbReference>
<dbReference type="FunFam" id="3.30.70.260:FF:000018">
    <property type="entry name" value="Ribose-5-phosphate isomerase A"/>
    <property type="match status" value="1"/>
</dbReference>
<dbReference type="GO" id="GO:0004751">
    <property type="term" value="F:ribose-5-phosphate isomerase activity"/>
    <property type="evidence" value="ECO:0007669"/>
    <property type="project" value="UniProtKB-EC"/>
</dbReference>
<dbReference type="GO" id="GO:0005737">
    <property type="term" value="C:cytoplasm"/>
    <property type="evidence" value="ECO:0007669"/>
    <property type="project" value="TreeGrafter"/>
</dbReference>
<dbReference type="OrthoDB" id="1555531at2759"/>
<dbReference type="Proteomes" id="UP000594262">
    <property type="component" value="Unplaced"/>
</dbReference>
<reference evidence="7" key="1">
    <citation type="submission" date="2021-01" db="UniProtKB">
        <authorList>
            <consortium name="EnsemblMetazoa"/>
        </authorList>
    </citation>
    <scope>IDENTIFICATION</scope>
</reference>
<dbReference type="Pfam" id="PF06026">
    <property type="entry name" value="Rib_5-P_isom_A"/>
    <property type="match status" value="1"/>
</dbReference>
<dbReference type="EnsemblMetazoa" id="CLYHEMT011226.1">
    <property type="protein sequence ID" value="CLYHEMP011226.1"/>
    <property type="gene ID" value="CLYHEMG011226"/>
</dbReference>
<dbReference type="NCBIfam" id="TIGR00021">
    <property type="entry name" value="rpiA"/>
    <property type="match status" value="1"/>
</dbReference>
<dbReference type="RefSeq" id="XP_066916555.1">
    <property type="nucleotide sequence ID" value="XM_067060454.1"/>
</dbReference>
<keyword evidence="8" id="KW-1185">Reference proteome</keyword>
<dbReference type="Gene3D" id="3.30.70.260">
    <property type="match status" value="1"/>
</dbReference>
<dbReference type="GO" id="GO:0006014">
    <property type="term" value="P:D-ribose metabolic process"/>
    <property type="evidence" value="ECO:0007669"/>
    <property type="project" value="TreeGrafter"/>
</dbReference>
<evidence type="ECO:0000256" key="5">
    <source>
        <dbReference type="ARBA" id="ARBA00023235"/>
    </source>
</evidence>
<organism evidence="7 8">
    <name type="scientific">Clytia hemisphaerica</name>
    <dbReference type="NCBI Taxonomy" id="252671"/>
    <lineage>
        <taxon>Eukaryota</taxon>
        <taxon>Metazoa</taxon>
        <taxon>Cnidaria</taxon>
        <taxon>Hydrozoa</taxon>
        <taxon>Hydroidolina</taxon>
        <taxon>Leptothecata</taxon>
        <taxon>Obeliida</taxon>
        <taxon>Clytiidae</taxon>
        <taxon>Clytia</taxon>
    </lineage>
</organism>
<keyword evidence="5" id="KW-0413">Isomerase</keyword>
<evidence type="ECO:0000256" key="1">
    <source>
        <dbReference type="ARBA" id="ARBA00001713"/>
    </source>
</evidence>
<dbReference type="SUPFAM" id="SSF100950">
    <property type="entry name" value="NagB/RpiA/CoA transferase-like"/>
    <property type="match status" value="1"/>
</dbReference>
<comment type="pathway">
    <text evidence="2">Carbohydrate degradation; pentose phosphate pathway; D-ribose 5-phosphate from D-ribulose 5-phosphate (non-oxidative stage): step 1/1.</text>
</comment>
<dbReference type="InterPro" id="IPR020672">
    <property type="entry name" value="Ribose5P_isomerase_typA_subgr"/>
</dbReference>
<accession>A0A7M5VG51</accession>
<evidence type="ECO:0000313" key="8">
    <source>
        <dbReference type="Proteomes" id="UP000594262"/>
    </source>
</evidence>
<dbReference type="Gene3D" id="3.40.50.1360">
    <property type="match status" value="1"/>
</dbReference>
<dbReference type="NCBIfam" id="NF001924">
    <property type="entry name" value="PRK00702.1"/>
    <property type="match status" value="1"/>
</dbReference>
<comment type="similarity">
    <text evidence="3">Belongs to the ribose 5-phosphate isomerase family.</text>
</comment>
<dbReference type="UniPathway" id="UPA00115">
    <property type="reaction ID" value="UER00412"/>
</dbReference>
<evidence type="ECO:0000256" key="2">
    <source>
        <dbReference type="ARBA" id="ARBA00004988"/>
    </source>
</evidence>
<protein>
    <recommendedName>
        <fullName evidence="4">ribose-5-phosphate isomerase</fullName>
        <ecNumber evidence="4">5.3.1.6</ecNumber>
    </recommendedName>
    <alternativeName>
        <fullName evidence="6">Phosphoriboisomerase</fullName>
    </alternativeName>
</protein>
<dbReference type="InterPro" id="IPR037171">
    <property type="entry name" value="NagB/RpiA_transferase-like"/>
</dbReference>
<dbReference type="SUPFAM" id="SSF75445">
    <property type="entry name" value="D-ribose-5-phosphate isomerase (RpiA), lid domain"/>
    <property type="match status" value="1"/>
</dbReference>
<sequence>MSLNAGKNAAAVEAVNKFVTNNQNIGIGSGSTIVFAVKRLAERVTAENLQVKCVPTSFQAKQLITENNLFLSDLEQTLELDIAIDGADEVDIEGNCIKGGGGCLTQEKIVASCAKTFIVIADSTKSSTKLGEKWKKGVPIEVLPMAYRVVMLKLEQLGLKPILRMAKSKAGPLVTDNGNFIIDFGFDEISDWKSMNDKIINIPGVVETGLFIKMHKCAIFGNQDGSITTVNL</sequence>
<comment type="catalytic activity">
    <reaction evidence="1">
        <text>aldehydo-D-ribose 5-phosphate = D-ribulose 5-phosphate</text>
        <dbReference type="Rhea" id="RHEA:14657"/>
        <dbReference type="ChEBI" id="CHEBI:58121"/>
        <dbReference type="ChEBI" id="CHEBI:58273"/>
        <dbReference type="EC" id="5.3.1.6"/>
    </reaction>
</comment>
<dbReference type="PANTHER" id="PTHR11934:SF0">
    <property type="entry name" value="RIBOSE-5-PHOSPHATE ISOMERASE"/>
    <property type="match status" value="1"/>
</dbReference>
<dbReference type="PANTHER" id="PTHR11934">
    <property type="entry name" value="RIBOSE-5-PHOSPHATE ISOMERASE"/>
    <property type="match status" value="1"/>
</dbReference>
<dbReference type="EC" id="5.3.1.6" evidence="4"/>
<dbReference type="HAMAP" id="MF_00170">
    <property type="entry name" value="Rib_5P_isom_A"/>
    <property type="match status" value="1"/>
</dbReference>
<dbReference type="GeneID" id="136803735"/>
<dbReference type="GO" id="GO:0009052">
    <property type="term" value="P:pentose-phosphate shunt, non-oxidative branch"/>
    <property type="evidence" value="ECO:0007669"/>
    <property type="project" value="InterPro"/>
</dbReference>
<proteinExistence type="inferred from homology"/>
<evidence type="ECO:0000256" key="3">
    <source>
        <dbReference type="ARBA" id="ARBA00008088"/>
    </source>
</evidence>
<name>A0A7M5VG51_9CNID</name>
<dbReference type="FunFam" id="3.40.50.1360:FF:000001">
    <property type="entry name" value="Ribose-5-phosphate isomerase A"/>
    <property type="match status" value="1"/>
</dbReference>
<dbReference type="AlphaFoldDB" id="A0A7M5VG51"/>
<evidence type="ECO:0000256" key="4">
    <source>
        <dbReference type="ARBA" id="ARBA00011959"/>
    </source>
</evidence>
<evidence type="ECO:0000313" key="7">
    <source>
        <dbReference type="EnsemblMetazoa" id="CLYHEMP011226.1"/>
    </source>
</evidence>